<sequence>MNIVKCIDLVMLYFVTLFRVFLLLWTLLVVPTSSDKNEGSDAGMVINFIEKIIKPYIDNHNSVNDKPRQRTSDNDKIRTEIIQVIRLKVVQLRPMLQDKENHKNTKIEKDRRLNFEGNDETVILEMPEKIRRTKVKLAVKENKNSSDTFKKKIENYKQIRKHITLLLDKENTSNFTNKLITTTLDEMLDLLIKKQCKWKSVYTGDLTKHLDKNSRRSMVKLRNKGKTLDQYRLACYLQPKNKDAAQNYYFRHDDPKIKPSDTDLHQKNIEMDQNQCGTFIICSDELRNFLKITYNYLNDTAVATFRNYAAMYTRDVLKKTVPFHDIVRCFSTNEDNAQAHLVTD</sequence>
<accession>A0ACC2QFC9</accession>
<protein>
    <submittedName>
        <fullName evidence="1">Uncharacterized protein</fullName>
    </submittedName>
</protein>
<organism evidence="1 2">
    <name type="scientific">Mythimna loreyi</name>
    <dbReference type="NCBI Taxonomy" id="667449"/>
    <lineage>
        <taxon>Eukaryota</taxon>
        <taxon>Metazoa</taxon>
        <taxon>Ecdysozoa</taxon>
        <taxon>Arthropoda</taxon>
        <taxon>Hexapoda</taxon>
        <taxon>Insecta</taxon>
        <taxon>Pterygota</taxon>
        <taxon>Neoptera</taxon>
        <taxon>Endopterygota</taxon>
        <taxon>Lepidoptera</taxon>
        <taxon>Glossata</taxon>
        <taxon>Ditrysia</taxon>
        <taxon>Noctuoidea</taxon>
        <taxon>Noctuidae</taxon>
        <taxon>Noctuinae</taxon>
        <taxon>Hadenini</taxon>
        <taxon>Mythimna</taxon>
    </lineage>
</organism>
<reference evidence="1" key="1">
    <citation type="submission" date="2023-03" db="EMBL/GenBank/DDBJ databases">
        <title>Chromosome-level genomes of two armyworms, Mythimna separata and Mythimna loreyi, provide insights into the biosynthesis and reception of sex pheromones.</title>
        <authorList>
            <person name="Zhao H."/>
        </authorList>
    </citation>
    <scope>NUCLEOTIDE SEQUENCE</scope>
    <source>
        <strain evidence="1">BeijingLab</strain>
    </source>
</reference>
<evidence type="ECO:0000313" key="2">
    <source>
        <dbReference type="Proteomes" id="UP001231649"/>
    </source>
</evidence>
<keyword evidence="2" id="KW-1185">Reference proteome</keyword>
<evidence type="ECO:0000313" key="1">
    <source>
        <dbReference type="EMBL" id="KAJ8714876.1"/>
    </source>
</evidence>
<gene>
    <name evidence="1" type="ORF">PYW08_004857</name>
</gene>
<proteinExistence type="predicted"/>
<name>A0ACC2QFC9_9NEOP</name>
<comment type="caution">
    <text evidence="1">The sequence shown here is derived from an EMBL/GenBank/DDBJ whole genome shotgun (WGS) entry which is preliminary data.</text>
</comment>
<dbReference type="Proteomes" id="UP001231649">
    <property type="component" value="Chromosome 17"/>
</dbReference>
<dbReference type="EMBL" id="CM056793">
    <property type="protein sequence ID" value="KAJ8714876.1"/>
    <property type="molecule type" value="Genomic_DNA"/>
</dbReference>